<keyword evidence="3" id="KW-1185">Reference proteome</keyword>
<dbReference type="PANTHER" id="PTHR42935">
    <property type="entry name" value="SLR0930 PROTEIN"/>
    <property type="match status" value="1"/>
</dbReference>
<dbReference type="CDD" id="cd00009">
    <property type="entry name" value="AAA"/>
    <property type="match status" value="1"/>
</dbReference>
<evidence type="ECO:0000313" key="2">
    <source>
        <dbReference type="EMBL" id="TCJ88900.1"/>
    </source>
</evidence>
<organism evidence="2 3">
    <name type="scientific">Cocleimonas flava</name>
    <dbReference type="NCBI Taxonomy" id="634765"/>
    <lineage>
        <taxon>Bacteria</taxon>
        <taxon>Pseudomonadati</taxon>
        <taxon>Pseudomonadota</taxon>
        <taxon>Gammaproteobacteria</taxon>
        <taxon>Thiotrichales</taxon>
        <taxon>Thiotrichaceae</taxon>
        <taxon>Cocleimonas</taxon>
    </lineage>
</organism>
<comment type="caution">
    <text evidence="2">The sequence shown here is derived from an EMBL/GenBank/DDBJ whole genome shotgun (WGS) entry which is preliminary data.</text>
</comment>
<dbReference type="AlphaFoldDB" id="A0A4R1F5Y5"/>
<dbReference type="Gene3D" id="3.40.50.300">
    <property type="entry name" value="P-loop containing nucleotide triphosphate hydrolases"/>
    <property type="match status" value="1"/>
</dbReference>
<dbReference type="InterPro" id="IPR003593">
    <property type="entry name" value="AAA+_ATPase"/>
</dbReference>
<sequence>MEGIDWGKTLAASWRSRKEQLKPVLDIDLQDMDRLLCIDRQKNAFTENLERFMASEPNNHVLLWGARGTGKSSLVKAALNSYHEKGLRVIEISKDDLHFLVDITDEIRHLDYRFIVFCDDLSFEEGETTYKELKSTLQGSIEKPPKNVLIVATSNRRHLIPEQMKDNEQSALVEGEIHHSDTIQEKMSLVDRFGLALSFYPMTQDEYFSIVDMLFAEIEVDDIAQMHVLADRFARERGSRSGRIAQQFFNSWKS</sequence>
<reference evidence="2 3" key="1">
    <citation type="submission" date="2019-03" db="EMBL/GenBank/DDBJ databases">
        <title>Genomic Encyclopedia of Type Strains, Phase IV (KMG-IV): sequencing the most valuable type-strain genomes for metagenomic binning, comparative biology and taxonomic classification.</title>
        <authorList>
            <person name="Goeker M."/>
        </authorList>
    </citation>
    <scope>NUCLEOTIDE SEQUENCE [LARGE SCALE GENOMIC DNA]</scope>
    <source>
        <strain evidence="2 3">DSM 24830</strain>
    </source>
</reference>
<feature type="domain" description="AAA+ ATPase" evidence="1">
    <location>
        <begin position="57"/>
        <end position="178"/>
    </location>
</feature>
<gene>
    <name evidence="2" type="ORF">EV695_0760</name>
</gene>
<dbReference type="PANTHER" id="PTHR42935:SF1">
    <property type="entry name" value="SLR0930 PROTEIN"/>
    <property type="match status" value="1"/>
</dbReference>
<dbReference type="RefSeq" id="WP_131904571.1">
    <property type="nucleotide sequence ID" value="NZ_BAAAFU010000008.1"/>
</dbReference>
<dbReference type="SUPFAM" id="SSF52540">
    <property type="entry name" value="P-loop containing nucleoside triphosphate hydrolases"/>
    <property type="match status" value="1"/>
</dbReference>
<dbReference type="Proteomes" id="UP000294887">
    <property type="component" value="Unassembled WGS sequence"/>
</dbReference>
<evidence type="ECO:0000259" key="1">
    <source>
        <dbReference type="SMART" id="SM00382"/>
    </source>
</evidence>
<dbReference type="OrthoDB" id="9812140at2"/>
<evidence type="ECO:0000313" key="3">
    <source>
        <dbReference type="Proteomes" id="UP000294887"/>
    </source>
</evidence>
<dbReference type="EMBL" id="SMFQ01000002">
    <property type="protein sequence ID" value="TCJ88900.1"/>
    <property type="molecule type" value="Genomic_DNA"/>
</dbReference>
<dbReference type="Pfam" id="PF05673">
    <property type="entry name" value="DUF815"/>
    <property type="match status" value="1"/>
</dbReference>
<name>A0A4R1F5Y5_9GAMM</name>
<accession>A0A4R1F5Y5</accession>
<protein>
    <recommendedName>
        <fullName evidence="1">AAA+ ATPase domain-containing protein</fullName>
    </recommendedName>
</protein>
<dbReference type="SMART" id="SM00382">
    <property type="entry name" value="AAA"/>
    <property type="match status" value="1"/>
</dbReference>
<proteinExistence type="predicted"/>
<dbReference type="InterPro" id="IPR027417">
    <property type="entry name" value="P-loop_NTPase"/>
</dbReference>
<dbReference type="InterPro" id="IPR008533">
    <property type="entry name" value="DUF815"/>
</dbReference>